<dbReference type="Proteomes" id="UP000030744">
    <property type="component" value="Unassembled WGS sequence"/>
</dbReference>
<dbReference type="VEuPathDB" id="ToxoDB:EMH_0074590"/>
<name>U6KHL6_9EIME</name>
<sequence length="308" mass="34004">MAPSSTVPGTLYTSSGGAAAEAREVARLTYLISGEVARHRRDAFSSTPSSSGFHFPSLSSGALGVLPNSPGGEFTVQKERKTTELHVTETESVTGSASIADALPSAECSWVNDPQKHPYVRLPELSKGVVPRPFAADAAFSAKLLQNSPMPMYLTMRELFLKESLSAEDADDLMYNCELLINYAIHRLTPPLARRSPFLVCRRLAGLLMMFDYVVCTAHIVGPRLEAGRWWPRFVNLFRMDHTLLSRNRMGRTGSDMLLSLAYRLIAALEIYKTGARPPAVEDVREIPNEIDLQQENRDLQASSRMAC</sequence>
<gene>
    <name evidence="1" type="ORF">EMH_0074590</name>
</gene>
<keyword evidence="2" id="KW-1185">Reference proteome</keyword>
<evidence type="ECO:0000313" key="2">
    <source>
        <dbReference type="Proteomes" id="UP000030744"/>
    </source>
</evidence>
<dbReference type="GeneID" id="60404276"/>
<organism evidence="1 2">
    <name type="scientific">Eimeria mitis</name>
    <dbReference type="NCBI Taxonomy" id="44415"/>
    <lineage>
        <taxon>Eukaryota</taxon>
        <taxon>Sar</taxon>
        <taxon>Alveolata</taxon>
        <taxon>Apicomplexa</taxon>
        <taxon>Conoidasida</taxon>
        <taxon>Coccidia</taxon>
        <taxon>Eucoccidiorida</taxon>
        <taxon>Eimeriorina</taxon>
        <taxon>Eimeriidae</taxon>
        <taxon>Eimeria</taxon>
    </lineage>
</organism>
<dbReference type="OrthoDB" id="347378at2759"/>
<evidence type="ECO:0000313" key="1">
    <source>
        <dbReference type="EMBL" id="CDJ36281.1"/>
    </source>
</evidence>
<reference evidence="1" key="1">
    <citation type="submission" date="2013-10" db="EMBL/GenBank/DDBJ databases">
        <title>Genomic analysis of the causative agents of coccidiosis in chickens.</title>
        <authorList>
            <person name="Reid A.J."/>
            <person name="Blake D."/>
            <person name="Billington K."/>
            <person name="Browne H."/>
            <person name="Dunn M."/>
            <person name="Hung S."/>
            <person name="Kawahara F."/>
            <person name="Miranda-Saavedra D."/>
            <person name="Mourier T."/>
            <person name="Nagra H."/>
            <person name="Otto T.D."/>
            <person name="Rawlings N."/>
            <person name="Sanchez A."/>
            <person name="Sanders M."/>
            <person name="Subramaniam C."/>
            <person name="Tay Y."/>
            <person name="Dear P."/>
            <person name="Doerig C."/>
            <person name="Gruber A."/>
            <person name="Parkinson J."/>
            <person name="Shirley M."/>
            <person name="Wan K.L."/>
            <person name="Berriman M."/>
            <person name="Tomley F."/>
            <person name="Pain A."/>
        </authorList>
    </citation>
    <scope>NUCLEOTIDE SEQUENCE [LARGE SCALE GENOMIC DNA]</scope>
    <source>
        <strain evidence="1">Houghton</strain>
    </source>
</reference>
<reference evidence="1" key="2">
    <citation type="submission" date="2013-10" db="EMBL/GenBank/DDBJ databases">
        <authorList>
            <person name="Aslett M."/>
        </authorList>
    </citation>
    <scope>NUCLEOTIDE SEQUENCE [LARGE SCALE GENOMIC DNA]</scope>
    <source>
        <strain evidence="1">Houghton</strain>
    </source>
</reference>
<proteinExistence type="predicted"/>
<accession>U6KHL6</accession>
<dbReference type="AlphaFoldDB" id="U6KHL6"/>
<dbReference type="EMBL" id="HG735711">
    <property type="protein sequence ID" value="CDJ36281.1"/>
    <property type="molecule type" value="Genomic_DNA"/>
</dbReference>
<protein>
    <submittedName>
        <fullName evidence="1">Uncharacterized protein</fullName>
    </submittedName>
</protein>
<dbReference type="RefSeq" id="XP_037878570.1">
    <property type="nucleotide sequence ID" value="XM_038022716.1"/>
</dbReference>